<feature type="domain" description="DUF1023" evidence="1">
    <location>
        <begin position="220"/>
        <end position="384"/>
    </location>
</feature>
<comment type="caution">
    <text evidence="2">The sequence shown here is derived from an EMBL/GenBank/DDBJ whole genome shotgun (WGS) entry which is preliminary data.</text>
</comment>
<accession>A0ABW6SIF9</accession>
<reference evidence="2 3" key="1">
    <citation type="submission" date="2024-10" db="EMBL/GenBank/DDBJ databases">
        <title>The Natural Products Discovery Center: Release of the First 8490 Sequenced Strains for Exploring Actinobacteria Biosynthetic Diversity.</title>
        <authorList>
            <person name="Kalkreuter E."/>
            <person name="Kautsar S.A."/>
            <person name="Yang D."/>
            <person name="Bader C.D."/>
            <person name="Teijaro C.N."/>
            <person name="Fluegel L."/>
            <person name="Davis C.M."/>
            <person name="Simpson J.R."/>
            <person name="Lauterbach L."/>
            <person name="Steele A.D."/>
            <person name="Gui C."/>
            <person name="Meng S."/>
            <person name="Li G."/>
            <person name="Viehrig K."/>
            <person name="Ye F."/>
            <person name="Su P."/>
            <person name="Kiefer A.F."/>
            <person name="Nichols A."/>
            <person name="Cepeda A.J."/>
            <person name="Yan W."/>
            <person name="Fan B."/>
            <person name="Jiang Y."/>
            <person name="Adhikari A."/>
            <person name="Zheng C.-J."/>
            <person name="Schuster L."/>
            <person name="Cowan T.M."/>
            <person name="Smanski M.J."/>
            <person name="Chevrette M.G."/>
            <person name="De Carvalho L.P.S."/>
            <person name="Shen B."/>
        </authorList>
    </citation>
    <scope>NUCLEOTIDE SEQUENCE [LARGE SCALE GENOMIC DNA]</scope>
    <source>
        <strain evidence="2 3">NPDC002173</strain>
    </source>
</reference>
<dbReference type="InterPro" id="IPR010427">
    <property type="entry name" value="DUF1023"/>
</dbReference>
<gene>
    <name evidence="2" type="ORF">ACFYXI_03520</name>
</gene>
<keyword evidence="2" id="KW-0378">Hydrolase</keyword>
<organism evidence="2 3">
    <name type="scientific">Microtetraspora malaysiensis</name>
    <dbReference type="NCBI Taxonomy" id="161358"/>
    <lineage>
        <taxon>Bacteria</taxon>
        <taxon>Bacillati</taxon>
        <taxon>Actinomycetota</taxon>
        <taxon>Actinomycetes</taxon>
        <taxon>Streptosporangiales</taxon>
        <taxon>Streptosporangiaceae</taxon>
        <taxon>Microtetraspora</taxon>
    </lineage>
</organism>
<dbReference type="EMBL" id="JBIASD010000002">
    <property type="protein sequence ID" value="MFF3664641.1"/>
    <property type="molecule type" value="Genomic_DNA"/>
</dbReference>
<evidence type="ECO:0000259" key="1">
    <source>
        <dbReference type="Pfam" id="PF06259"/>
    </source>
</evidence>
<evidence type="ECO:0000313" key="2">
    <source>
        <dbReference type="EMBL" id="MFF3664641.1"/>
    </source>
</evidence>
<sequence>MTKLWLADAPSLRALAARLDDVSGRLAPRVGGALSPVFGADQIARHPELAHYAERLRALRRWCEETSADLRRRAAIAEQADALALDPVEPPAVRSALVAAASGAADAALSELRLLVGARGPGPGRDEAVAAFFATLAPDTALAVALAGAALTGPLGGVPYELRYAANRLLIRQARAEAEALWLTDRVALFSRLLQPREVPAMRDGRVVSLRVPRQFLLFDPNGQGRVAEVFGDLASAASVAVTVPGTGNNLATYADGPGANALALHDFAERFSGGRTATIAWVGCDLPQTLPQAAWTSYAEAGGPLLRDFVTGLRLGDDVRTTLVGHSYGSTVTGHAVTAGLRPGNLVAVASPGWGVYSAAALRAPGIRLYALRHPHDVIGIAPVVSLLSKAGLLGLLATAWTGHGQDPILLDGVTRLATGTDRDLVQLGLDIDAHGDYFTTTGRSRVATENIARVVVGDPPSIVFAKKRSAE</sequence>
<name>A0ABW6SIF9_9ACTN</name>
<dbReference type="Pfam" id="PF06259">
    <property type="entry name" value="Abhydrolase_8"/>
    <property type="match status" value="1"/>
</dbReference>
<dbReference type="Proteomes" id="UP001602013">
    <property type="component" value="Unassembled WGS sequence"/>
</dbReference>
<dbReference type="GO" id="GO:0016787">
    <property type="term" value="F:hydrolase activity"/>
    <property type="evidence" value="ECO:0007669"/>
    <property type="project" value="UniProtKB-KW"/>
</dbReference>
<proteinExistence type="predicted"/>
<dbReference type="SUPFAM" id="SSF53474">
    <property type="entry name" value="alpha/beta-Hydrolases"/>
    <property type="match status" value="1"/>
</dbReference>
<protein>
    <submittedName>
        <fullName evidence="2">Alpha/beta hydrolase</fullName>
    </submittedName>
</protein>
<evidence type="ECO:0000313" key="3">
    <source>
        <dbReference type="Proteomes" id="UP001602013"/>
    </source>
</evidence>
<dbReference type="InterPro" id="IPR029058">
    <property type="entry name" value="AB_hydrolase_fold"/>
</dbReference>
<keyword evidence="3" id="KW-1185">Reference proteome</keyword>
<dbReference type="RefSeq" id="WP_387408722.1">
    <property type="nucleotide sequence ID" value="NZ_JBIASD010000002.1"/>
</dbReference>